<reference evidence="3 4" key="1">
    <citation type="submission" date="2018-08" db="EMBL/GenBank/DDBJ databases">
        <title>A genome reference for cultivated species of the human gut microbiota.</title>
        <authorList>
            <person name="Zou Y."/>
            <person name="Xue W."/>
            <person name="Luo G."/>
        </authorList>
    </citation>
    <scope>NUCLEOTIDE SEQUENCE [LARGE SCALE GENOMIC DNA]</scope>
    <source>
        <strain evidence="3 4">AM12-54</strain>
    </source>
</reference>
<dbReference type="RefSeq" id="WP_117636563.1">
    <property type="nucleotide sequence ID" value="NZ_CAXSNP010000033.1"/>
</dbReference>
<dbReference type="Proteomes" id="UP001211731">
    <property type="component" value="Unassembled WGS sequence"/>
</dbReference>
<dbReference type="Proteomes" id="UP001297370">
    <property type="component" value="Unassembled WGS sequence"/>
</dbReference>
<evidence type="ECO:0000313" key="1">
    <source>
        <dbReference type="EMBL" id="MCB5620142.1"/>
    </source>
</evidence>
<dbReference type="EMBL" id="JAQMLR010000018">
    <property type="protein sequence ID" value="MDB8739989.1"/>
    <property type="molecule type" value="Genomic_DNA"/>
</dbReference>
<name>A0A8B3BVC4_MEDGN</name>
<sequence>MDTVYILYEERESSQLCGIKGAWNTWENAVNQMKSLIQENELYSEFSEINYKEGYSESDPLYSEDVYSNYYIKQMKRN</sequence>
<organism evidence="3 4">
    <name type="scientific">Mediterraneibacter gnavus</name>
    <name type="common">Ruminococcus gnavus</name>
    <dbReference type="NCBI Taxonomy" id="33038"/>
    <lineage>
        <taxon>Bacteria</taxon>
        <taxon>Bacillati</taxon>
        <taxon>Bacillota</taxon>
        <taxon>Clostridia</taxon>
        <taxon>Lachnospirales</taxon>
        <taxon>Lachnospiraceae</taxon>
        <taxon>Mediterraneibacter</taxon>
    </lineage>
</organism>
<reference evidence="1" key="2">
    <citation type="submission" date="2021-10" db="EMBL/GenBank/DDBJ databases">
        <title>Collection of gut derived symbiotic bacterial strains cultured from healthy donors.</title>
        <authorList>
            <person name="Lin H."/>
            <person name="Littmann E."/>
            <person name="Claire K."/>
            <person name="Pamer E."/>
        </authorList>
    </citation>
    <scope>NUCLEOTIDE SEQUENCE</scope>
    <source>
        <strain evidence="1">MSK.23.18</strain>
    </source>
</reference>
<evidence type="ECO:0000313" key="4">
    <source>
        <dbReference type="Proteomes" id="UP000283992"/>
    </source>
</evidence>
<reference evidence="2" key="3">
    <citation type="submission" date="2023-01" db="EMBL/GenBank/DDBJ databases">
        <title>Human gut microbiome strain richness.</title>
        <authorList>
            <person name="Chen-Liaw A."/>
        </authorList>
    </citation>
    <scope>NUCLEOTIDE SEQUENCE</scope>
    <source>
        <strain evidence="2">1001217st1_A9_1001217B_191108</strain>
    </source>
</reference>
<protein>
    <submittedName>
        <fullName evidence="3">Uncharacterized protein</fullName>
    </submittedName>
</protein>
<evidence type="ECO:0000313" key="3">
    <source>
        <dbReference type="EMBL" id="RHJ09458.1"/>
    </source>
</evidence>
<gene>
    <name evidence="3" type="ORF">DW142_12765</name>
    <name evidence="1" type="ORF">LIQ08_13425</name>
    <name evidence="2" type="ORF">PNU63_14615</name>
</gene>
<dbReference type="EMBL" id="JAJBOM010000021">
    <property type="protein sequence ID" value="MCB5620142.1"/>
    <property type="molecule type" value="Genomic_DNA"/>
</dbReference>
<accession>A0A8B3BVC4</accession>
<dbReference type="AlphaFoldDB" id="A0A8B3BVC4"/>
<dbReference type="Proteomes" id="UP000283992">
    <property type="component" value="Unassembled WGS sequence"/>
</dbReference>
<comment type="caution">
    <text evidence="3">The sequence shown here is derived from an EMBL/GenBank/DDBJ whole genome shotgun (WGS) entry which is preliminary data.</text>
</comment>
<proteinExistence type="predicted"/>
<dbReference type="EMBL" id="QRLN01000020">
    <property type="protein sequence ID" value="RHJ09458.1"/>
    <property type="molecule type" value="Genomic_DNA"/>
</dbReference>
<evidence type="ECO:0000313" key="2">
    <source>
        <dbReference type="EMBL" id="MDB8739989.1"/>
    </source>
</evidence>